<dbReference type="InterPro" id="IPR002625">
    <property type="entry name" value="Smr_dom"/>
</dbReference>
<keyword evidence="3" id="KW-0378">Hydrolase</keyword>
<evidence type="ECO:0000259" key="2">
    <source>
        <dbReference type="PROSITE" id="PS50828"/>
    </source>
</evidence>
<dbReference type="GO" id="GO:0004519">
    <property type="term" value="F:endonuclease activity"/>
    <property type="evidence" value="ECO:0007669"/>
    <property type="project" value="UniProtKB-KW"/>
</dbReference>
<dbReference type="PANTHER" id="PTHR35562:SF2">
    <property type="entry name" value="DNA ENDONUCLEASE SMRA-RELATED"/>
    <property type="match status" value="1"/>
</dbReference>
<dbReference type="EMBL" id="CXPG01000014">
    <property type="protein sequence ID" value="CTQ32789.1"/>
    <property type="molecule type" value="Genomic_DNA"/>
</dbReference>
<feature type="compositionally biased region" description="Basic and acidic residues" evidence="1">
    <location>
        <begin position="33"/>
        <end position="48"/>
    </location>
</feature>
<dbReference type="AlphaFoldDB" id="A0A0M6XNX3"/>
<dbReference type="SUPFAM" id="SSF160443">
    <property type="entry name" value="SMR domain-like"/>
    <property type="match status" value="1"/>
</dbReference>
<keyword evidence="3" id="KW-0255">Endonuclease</keyword>
<dbReference type="EC" id="3.1.-.-" evidence="3"/>
<accession>A0A0M6XNX3</accession>
<keyword evidence="3" id="KW-0540">Nuclease</keyword>
<dbReference type="OrthoDB" id="7165597at2"/>
<dbReference type="Gene3D" id="3.30.1370.110">
    <property type="match status" value="1"/>
</dbReference>
<dbReference type="InterPro" id="IPR036063">
    <property type="entry name" value="Smr_dom_sf"/>
</dbReference>
<evidence type="ECO:0000256" key="1">
    <source>
        <dbReference type="SAM" id="MobiDB-lite"/>
    </source>
</evidence>
<feature type="domain" description="Smr" evidence="2">
    <location>
        <begin position="90"/>
        <end position="180"/>
    </location>
</feature>
<dbReference type="STRING" id="282197.SAMN04488517_101724"/>
<reference evidence="3 4" key="1">
    <citation type="submission" date="2015-07" db="EMBL/GenBank/DDBJ databases">
        <authorList>
            <person name="Noorani M."/>
        </authorList>
    </citation>
    <scope>NUCLEOTIDE SEQUENCE [LARGE SCALE GENOMIC DNA]</scope>
    <source>
        <strain evidence="3 4">CECT 5088</strain>
    </source>
</reference>
<name>A0A0M6XNX3_9RHOB</name>
<gene>
    <name evidence="3" type="primary">smrA</name>
    <name evidence="3" type="ORF">JAN5088_01561</name>
</gene>
<proteinExistence type="predicted"/>
<evidence type="ECO:0000313" key="4">
    <source>
        <dbReference type="Proteomes" id="UP000048908"/>
    </source>
</evidence>
<feature type="compositionally biased region" description="Basic and acidic residues" evidence="1">
    <location>
        <begin position="1"/>
        <end position="14"/>
    </location>
</feature>
<dbReference type="Proteomes" id="UP000048908">
    <property type="component" value="Unassembled WGS sequence"/>
</dbReference>
<organism evidence="3 4">
    <name type="scientific">Jannaschia rubra</name>
    <dbReference type="NCBI Taxonomy" id="282197"/>
    <lineage>
        <taxon>Bacteria</taxon>
        <taxon>Pseudomonadati</taxon>
        <taxon>Pseudomonadota</taxon>
        <taxon>Alphaproteobacteria</taxon>
        <taxon>Rhodobacterales</taxon>
        <taxon>Roseobacteraceae</taxon>
        <taxon>Jannaschia</taxon>
    </lineage>
</organism>
<evidence type="ECO:0000313" key="3">
    <source>
        <dbReference type="EMBL" id="CTQ32789.1"/>
    </source>
</evidence>
<keyword evidence="4" id="KW-1185">Reference proteome</keyword>
<feature type="region of interest" description="Disordered" evidence="1">
    <location>
        <begin position="1"/>
        <end position="80"/>
    </location>
</feature>
<dbReference type="SMART" id="SM00463">
    <property type="entry name" value="SMR"/>
    <property type="match status" value="1"/>
</dbReference>
<dbReference type="Pfam" id="PF01713">
    <property type="entry name" value="Smr"/>
    <property type="match status" value="1"/>
</dbReference>
<dbReference type="RefSeq" id="WP_055682219.1">
    <property type="nucleotide sequence ID" value="NZ_CANMUL010000004.1"/>
</dbReference>
<dbReference type="GO" id="GO:0016787">
    <property type="term" value="F:hydrolase activity"/>
    <property type="evidence" value="ECO:0007669"/>
    <property type="project" value="UniProtKB-KW"/>
</dbReference>
<dbReference type="PROSITE" id="PS50828">
    <property type="entry name" value="SMR"/>
    <property type="match status" value="1"/>
</dbReference>
<sequence length="183" mass="20194">MKRRGLTPEDREVWSRYSRTAEPMHSVQPTSEPRPDPPKVEPPARIDPFRAGQTARTVLPPPASKPASLRMDAKTHRRMASGKLRPEATIDLHGMTLDVAHPALARFILSSHAKGRRLVVVVTGKGRTGASDDPFGRDRGVLKRQVPHWLRLPPLSAVVLQVSEAHRSHGGSGACYVYLRRSG</sequence>
<dbReference type="PANTHER" id="PTHR35562">
    <property type="entry name" value="DNA ENDONUCLEASE SMRA-RELATED"/>
    <property type="match status" value="1"/>
</dbReference>
<protein>
    <submittedName>
        <fullName evidence="3">Putative DNA endonuclease SmrA</fullName>
        <ecNumber evidence="3">3.1.-.-</ecNumber>
    </submittedName>
</protein>